<dbReference type="InterPro" id="IPR001278">
    <property type="entry name" value="Arg-tRNA-ligase"/>
</dbReference>
<feature type="domain" description="DALR anticodon binding" evidence="4">
    <location>
        <begin position="13"/>
        <end position="107"/>
    </location>
</feature>
<dbReference type="PANTHER" id="PTHR11956:SF5">
    <property type="entry name" value="ARGININE--TRNA LIGASE, CYTOPLASMIC"/>
    <property type="match status" value="1"/>
</dbReference>
<evidence type="ECO:0000313" key="6">
    <source>
        <dbReference type="Proteomes" id="UP000281553"/>
    </source>
</evidence>
<feature type="transmembrane region" description="Helical" evidence="3">
    <location>
        <begin position="105"/>
        <end position="123"/>
    </location>
</feature>
<dbReference type="EMBL" id="UYRU01108898">
    <property type="protein sequence ID" value="VDN43722.1"/>
    <property type="molecule type" value="Genomic_DNA"/>
</dbReference>
<dbReference type="GO" id="GO:0004814">
    <property type="term" value="F:arginine-tRNA ligase activity"/>
    <property type="evidence" value="ECO:0007669"/>
    <property type="project" value="UniProtKB-EC"/>
</dbReference>
<proteinExistence type="predicted"/>
<dbReference type="OrthoDB" id="68056at2759"/>
<dbReference type="GO" id="GO:0006420">
    <property type="term" value="P:arginyl-tRNA aminoacylation"/>
    <property type="evidence" value="ECO:0007669"/>
    <property type="project" value="InterPro"/>
</dbReference>
<dbReference type="InterPro" id="IPR009080">
    <property type="entry name" value="tRNAsynth_Ia_anticodon-bd"/>
</dbReference>
<dbReference type="SMART" id="SM00836">
    <property type="entry name" value="DALR_1"/>
    <property type="match status" value="1"/>
</dbReference>
<dbReference type="Gene3D" id="1.10.730.10">
    <property type="entry name" value="Isoleucyl-tRNA Synthetase, Domain 1"/>
    <property type="match status" value="1"/>
</dbReference>
<name>A0A3P7RK13_DIBLA</name>
<dbReference type="AlphaFoldDB" id="A0A3P7RK13"/>
<evidence type="ECO:0000256" key="3">
    <source>
        <dbReference type="SAM" id="Phobius"/>
    </source>
</evidence>
<reference evidence="5 6" key="1">
    <citation type="submission" date="2018-11" db="EMBL/GenBank/DDBJ databases">
        <authorList>
            <consortium name="Pathogen Informatics"/>
        </authorList>
    </citation>
    <scope>NUCLEOTIDE SEQUENCE [LARGE SCALE GENOMIC DNA]</scope>
</reference>
<evidence type="ECO:0000256" key="1">
    <source>
        <dbReference type="ARBA" id="ARBA00012837"/>
    </source>
</evidence>
<protein>
    <recommendedName>
        <fullName evidence="1">arginine--tRNA ligase</fullName>
        <ecNumber evidence="1">6.1.1.19</ecNumber>
    </recommendedName>
</protein>
<keyword evidence="3" id="KW-0472">Membrane</keyword>
<dbReference type="Proteomes" id="UP000281553">
    <property type="component" value="Unassembled WGS sequence"/>
</dbReference>
<dbReference type="PANTHER" id="PTHR11956">
    <property type="entry name" value="ARGINYL-TRNA SYNTHETASE"/>
    <property type="match status" value="1"/>
</dbReference>
<sequence>MRLVLTGKKDEWSIVRKTGWSPEKLEEVRKSAHLVLNHPAELKLAKTLCRLPEVLYRLQTELLFHKLCDYLYEVSCVYTEFYDACYCIEQDRKTGKCPLHLHPPFYISFHLVLLLLLFIIFSYL</sequence>
<dbReference type="GO" id="GO:0005524">
    <property type="term" value="F:ATP binding"/>
    <property type="evidence" value="ECO:0007669"/>
    <property type="project" value="InterPro"/>
</dbReference>
<organism evidence="5 6">
    <name type="scientific">Dibothriocephalus latus</name>
    <name type="common">Fish tapeworm</name>
    <name type="synonym">Diphyllobothrium latum</name>
    <dbReference type="NCBI Taxonomy" id="60516"/>
    <lineage>
        <taxon>Eukaryota</taxon>
        <taxon>Metazoa</taxon>
        <taxon>Spiralia</taxon>
        <taxon>Lophotrochozoa</taxon>
        <taxon>Platyhelminthes</taxon>
        <taxon>Cestoda</taxon>
        <taxon>Eucestoda</taxon>
        <taxon>Diphyllobothriidea</taxon>
        <taxon>Diphyllobothriidae</taxon>
        <taxon>Dibothriocephalus</taxon>
    </lineage>
</organism>
<accession>A0A3P7RK13</accession>
<evidence type="ECO:0000259" key="4">
    <source>
        <dbReference type="SMART" id="SM00836"/>
    </source>
</evidence>
<keyword evidence="3" id="KW-1133">Transmembrane helix</keyword>
<comment type="catalytic activity">
    <reaction evidence="2">
        <text>tRNA(Arg) + L-arginine + ATP = L-arginyl-tRNA(Arg) + AMP + diphosphate</text>
        <dbReference type="Rhea" id="RHEA:20301"/>
        <dbReference type="Rhea" id="RHEA-COMP:9658"/>
        <dbReference type="Rhea" id="RHEA-COMP:9673"/>
        <dbReference type="ChEBI" id="CHEBI:30616"/>
        <dbReference type="ChEBI" id="CHEBI:32682"/>
        <dbReference type="ChEBI" id="CHEBI:33019"/>
        <dbReference type="ChEBI" id="CHEBI:78442"/>
        <dbReference type="ChEBI" id="CHEBI:78513"/>
        <dbReference type="ChEBI" id="CHEBI:456215"/>
        <dbReference type="EC" id="6.1.1.19"/>
    </reaction>
</comment>
<dbReference type="InterPro" id="IPR008909">
    <property type="entry name" value="DALR_anticod-bd"/>
</dbReference>
<gene>
    <name evidence="5" type="ORF">DILT_LOCUS19168</name>
</gene>
<keyword evidence="3" id="KW-0812">Transmembrane</keyword>
<dbReference type="EC" id="6.1.1.19" evidence="1"/>
<evidence type="ECO:0000313" key="5">
    <source>
        <dbReference type="EMBL" id="VDN43722.1"/>
    </source>
</evidence>
<keyword evidence="6" id="KW-1185">Reference proteome</keyword>
<dbReference type="SUPFAM" id="SSF47323">
    <property type="entry name" value="Anticodon-binding domain of a subclass of class I aminoacyl-tRNA synthetases"/>
    <property type="match status" value="1"/>
</dbReference>
<dbReference type="Pfam" id="PF05746">
    <property type="entry name" value="DALR_1"/>
    <property type="match status" value="1"/>
</dbReference>
<evidence type="ECO:0000256" key="2">
    <source>
        <dbReference type="ARBA" id="ARBA00049339"/>
    </source>
</evidence>